<keyword evidence="4" id="KW-1185">Reference proteome</keyword>
<reference evidence="3 4" key="1">
    <citation type="submission" date="2019-03" db="EMBL/GenBank/DDBJ databases">
        <title>Draft genome sequences of novel Actinobacteria.</title>
        <authorList>
            <person name="Sahin N."/>
            <person name="Ay H."/>
            <person name="Saygin H."/>
        </authorList>
    </citation>
    <scope>NUCLEOTIDE SEQUENCE [LARGE SCALE GENOMIC DNA]</scope>
    <source>
        <strain evidence="3 4">DSM 45941</strain>
    </source>
</reference>
<feature type="domain" description="MaoC-like" evidence="2">
    <location>
        <begin position="30"/>
        <end position="134"/>
    </location>
</feature>
<dbReference type="InterPro" id="IPR029069">
    <property type="entry name" value="HotDog_dom_sf"/>
</dbReference>
<evidence type="ECO:0000313" key="3">
    <source>
        <dbReference type="EMBL" id="TDD72851.1"/>
    </source>
</evidence>
<accession>A0A4R5AJS1</accession>
<dbReference type="PANTHER" id="PTHR43664:SF1">
    <property type="entry name" value="BETA-METHYLMALYL-COA DEHYDRATASE"/>
    <property type="match status" value="1"/>
</dbReference>
<gene>
    <name evidence="3" type="ORF">E1293_32245</name>
</gene>
<name>A0A4R5AJS1_9ACTN</name>
<organism evidence="3 4">
    <name type="scientific">Actinomadura darangshiensis</name>
    <dbReference type="NCBI Taxonomy" id="705336"/>
    <lineage>
        <taxon>Bacteria</taxon>
        <taxon>Bacillati</taxon>
        <taxon>Actinomycetota</taxon>
        <taxon>Actinomycetes</taxon>
        <taxon>Streptosporangiales</taxon>
        <taxon>Thermomonosporaceae</taxon>
        <taxon>Actinomadura</taxon>
    </lineage>
</organism>
<comment type="similarity">
    <text evidence="1">Belongs to the enoyl-CoA hydratase/isomerase family.</text>
</comment>
<comment type="caution">
    <text evidence="3">The sequence shown here is derived from an EMBL/GenBank/DDBJ whole genome shotgun (WGS) entry which is preliminary data.</text>
</comment>
<proteinExistence type="inferred from homology"/>
<dbReference type="CDD" id="cd03454">
    <property type="entry name" value="YdeM"/>
    <property type="match status" value="1"/>
</dbReference>
<dbReference type="SUPFAM" id="SSF54637">
    <property type="entry name" value="Thioesterase/thiol ester dehydrase-isomerase"/>
    <property type="match status" value="1"/>
</dbReference>
<dbReference type="Gene3D" id="3.10.129.10">
    <property type="entry name" value="Hotdog Thioesterase"/>
    <property type="match status" value="1"/>
</dbReference>
<evidence type="ECO:0000256" key="1">
    <source>
        <dbReference type="ARBA" id="ARBA00005254"/>
    </source>
</evidence>
<evidence type="ECO:0000313" key="4">
    <source>
        <dbReference type="Proteomes" id="UP000295578"/>
    </source>
</evidence>
<dbReference type="AlphaFoldDB" id="A0A4R5AJS1"/>
<dbReference type="Proteomes" id="UP000295578">
    <property type="component" value="Unassembled WGS sequence"/>
</dbReference>
<dbReference type="EMBL" id="SMKY01000200">
    <property type="protein sequence ID" value="TDD72851.1"/>
    <property type="molecule type" value="Genomic_DNA"/>
</dbReference>
<evidence type="ECO:0000259" key="2">
    <source>
        <dbReference type="Pfam" id="PF01575"/>
    </source>
</evidence>
<protein>
    <submittedName>
        <fullName evidence="3">MaoC family dehydratase</fullName>
    </submittedName>
</protein>
<dbReference type="InterPro" id="IPR002539">
    <property type="entry name" value="MaoC-like_dom"/>
</dbReference>
<dbReference type="OrthoDB" id="9797938at2"/>
<sequence length="164" mass="18151">MTISTRALGDDFASPIDDRYFEDYTAGATYEYGHVSVSEAEILEFARRFDPQPIHVDAGFAVAGPFKGIIASGWHTGSIMMRLFADHFLSRVASLASPGVDELRWPAPVRPGDSLRLRVTVLEARASRSKPDRGIVRTRAELLNQNDEVVLHTLPMNLLGRRGV</sequence>
<dbReference type="PANTHER" id="PTHR43664">
    <property type="entry name" value="MONOAMINE OXIDASE-RELATED"/>
    <property type="match status" value="1"/>
</dbReference>
<dbReference type="InterPro" id="IPR052342">
    <property type="entry name" value="MCH/BMMD"/>
</dbReference>
<dbReference type="RefSeq" id="WP_132201335.1">
    <property type="nucleotide sequence ID" value="NZ_SMKY01000200.1"/>
</dbReference>
<dbReference type="Pfam" id="PF01575">
    <property type="entry name" value="MaoC_dehydratas"/>
    <property type="match status" value="1"/>
</dbReference>